<protein>
    <recommendedName>
        <fullName evidence="11">ATP-dependent DNA helicase</fullName>
        <ecNumber evidence="11">5.6.2.4</ecNumber>
    </recommendedName>
</protein>
<organism evidence="16 17">
    <name type="scientific">Cocos nucifera</name>
    <name type="common">Coconut palm</name>
    <dbReference type="NCBI Taxonomy" id="13894"/>
    <lineage>
        <taxon>Eukaryota</taxon>
        <taxon>Viridiplantae</taxon>
        <taxon>Streptophyta</taxon>
        <taxon>Embryophyta</taxon>
        <taxon>Tracheophyta</taxon>
        <taxon>Spermatophyta</taxon>
        <taxon>Magnoliopsida</taxon>
        <taxon>Liliopsida</taxon>
        <taxon>Arecaceae</taxon>
        <taxon>Arecoideae</taxon>
        <taxon>Cocoseae</taxon>
        <taxon>Attaleinae</taxon>
        <taxon>Cocos</taxon>
    </lineage>
</organism>
<dbReference type="InterPro" id="IPR032284">
    <property type="entry name" value="RecQ_Zn-bd"/>
</dbReference>
<evidence type="ECO:0000256" key="11">
    <source>
        <dbReference type="RuleBase" id="RU364117"/>
    </source>
</evidence>
<dbReference type="PANTHER" id="PTHR13710">
    <property type="entry name" value="DNA HELICASE RECQ FAMILY MEMBER"/>
    <property type="match status" value="1"/>
</dbReference>
<sequence>MLCTRSIACTIQGLERVQNLQIEKAWKALCRSQGTSKQYLRPGLTAPVLNHSTDCLSAQVSNSNNINNVVDFQRPGMSSHESIYPHEASGDLPCNSLLGGDSFMRNSLWKNKDYNTKVDASLITREPDVTGASMPHSSSHIGPENHQTGHADGDKHANDNFLDVLDDDEIMENIDVDQIVMEHYQATGTPEVSASKHATFTPVGSGGNRTGPSENSLPMELCEICIHGFKLALCPEATTHLQEMKDRLITVSNELLDNAAELGPQRCENLRQERLHLNKQIQVLEKYLHSLTQDGERWRSHLTASTTAAQVFQPETPVNTFPIDPARFNSQVHIGNEPGNSGTWSSMASFSYTDRTSILSAHVEREMFTPKLVDVNYIEGSSDKRWKSEDFPWTKKLEANNRKVFGNHSFRPNQREVINATMSGHDVFVLMPTGGGKSLTYQANIPAAYLSASMEWAEQQEIFRELMSDTCKYKLLYVTPEKVAKSDVLLRRLDNLYSWGSLARIVIDEAHCGLGILKQKYPNTPVLALTATATASVKEDVVQALGLVNCIIFRQSFNRPNLWFSVMPKTKKCLEDIDKFIKENHFDECGIIYCLSRMDCEKVAEKLQEYGHKASFYHGSMDPLQRAYVQKQWSKDEINIICATVAFGMGINKPDVRFVIHHSLPKSIEGYHQECGRAGRDGQRSSCVLYYNYSDYIRVKHMLTQGVIEQSPVSIGTRRNSLVSSDRVLETNIENLLRMVSYCENDIDCRRLQQLIHFGEKFDPIRCRKTCDNCSKMLSWIEKDVTDSAKQLVELVISTGQKYSTSHILEVYRGSLSQIVKRHRHNILDLHGAGKHLAKGEASRVIRHLVIEDILAEDVRKSDIYGSVSSVLKVNESKAQRLCSGRQPVILSCVLFFIQYPFF</sequence>
<dbReference type="InterPro" id="IPR001650">
    <property type="entry name" value="Helicase_C-like"/>
</dbReference>
<dbReference type="NCBIfam" id="TIGR00614">
    <property type="entry name" value="recQ_fam"/>
    <property type="match status" value="1"/>
</dbReference>
<dbReference type="OrthoDB" id="10261556at2759"/>
<keyword evidence="9 11" id="KW-0539">Nucleus</keyword>
<dbReference type="InterPro" id="IPR018982">
    <property type="entry name" value="RQC_domain"/>
</dbReference>
<dbReference type="GO" id="GO:0005737">
    <property type="term" value="C:cytoplasm"/>
    <property type="evidence" value="ECO:0007669"/>
    <property type="project" value="TreeGrafter"/>
</dbReference>
<evidence type="ECO:0000256" key="9">
    <source>
        <dbReference type="ARBA" id="ARBA00023242"/>
    </source>
</evidence>
<dbReference type="PROSITE" id="PS50206">
    <property type="entry name" value="RHODANESE_3"/>
    <property type="match status" value="1"/>
</dbReference>
<comment type="similarity">
    <text evidence="2 11">Belongs to the helicase family. RecQ subfamily.</text>
</comment>
<dbReference type="InterPro" id="IPR036388">
    <property type="entry name" value="WH-like_DNA-bd_sf"/>
</dbReference>
<feature type="domain" description="Helicase ATP-binding" evidence="14">
    <location>
        <begin position="418"/>
        <end position="551"/>
    </location>
</feature>
<dbReference type="GO" id="GO:0009378">
    <property type="term" value="F:four-way junction helicase activity"/>
    <property type="evidence" value="ECO:0007669"/>
    <property type="project" value="TreeGrafter"/>
</dbReference>
<dbReference type="PROSITE" id="PS51192">
    <property type="entry name" value="HELICASE_ATP_BIND_1"/>
    <property type="match status" value="1"/>
</dbReference>
<keyword evidence="4 11" id="KW-0378">Hydrolase</keyword>
<dbReference type="InterPro" id="IPR001763">
    <property type="entry name" value="Rhodanese-like_dom"/>
</dbReference>
<comment type="subcellular location">
    <subcellularLocation>
        <location evidence="1 11">Nucleus</location>
    </subcellularLocation>
</comment>
<dbReference type="FunFam" id="3.40.50.300:FF:000340">
    <property type="entry name" value="Bloom syndrome, RecQ helicase"/>
    <property type="match status" value="1"/>
</dbReference>
<dbReference type="GO" id="GO:0016787">
    <property type="term" value="F:hydrolase activity"/>
    <property type="evidence" value="ECO:0007669"/>
    <property type="project" value="UniProtKB-KW"/>
</dbReference>
<comment type="catalytic activity">
    <reaction evidence="10 11">
        <text>Couples ATP hydrolysis with the unwinding of duplex DNA by translocating in the 3'-5' direction.</text>
        <dbReference type="EC" id="5.6.2.4"/>
    </reaction>
</comment>
<dbReference type="EC" id="5.6.2.4" evidence="11"/>
<feature type="domain" description="Helicase C-terminal" evidence="15">
    <location>
        <begin position="576"/>
        <end position="723"/>
    </location>
</feature>
<feature type="compositionally biased region" description="Basic and acidic residues" evidence="12">
    <location>
        <begin position="147"/>
        <end position="158"/>
    </location>
</feature>
<dbReference type="SMART" id="SM00490">
    <property type="entry name" value="HELICc"/>
    <property type="match status" value="1"/>
</dbReference>
<dbReference type="GO" id="GO:0003677">
    <property type="term" value="F:DNA binding"/>
    <property type="evidence" value="ECO:0007669"/>
    <property type="project" value="UniProtKB-KW"/>
</dbReference>
<keyword evidence="6 11" id="KW-0067">ATP-binding</keyword>
<dbReference type="GO" id="GO:0005524">
    <property type="term" value="F:ATP binding"/>
    <property type="evidence" value="ECO:0007669"/>
    <property type="project" value="UniProtKB-KW"/>
</dbReference>
<dbReference type="Proteomes" id="UP000797356">
    <property type="component" value="Chromosome 15"/>
</dbReference>
<evidence type="ECO:0000256" key="3">
    <source>
        <dbReference type="ARBA" id="ARBA00022741"/>
    </source>
</evidence>
<keyword evidence="17" id="KW-1185">Reference proteome</keyword>
<keyword evidence="5 11" id="KW-0347">Helicase</keyword>
<evidence type="ECO:0000256" key="1">
    <source>
        <dbReference type="ARBA" id="ARBA00004123"/>
    </source>
</evidence>
<dbReference type="SMART" id="SM00487">
    <property type="entry name" value="DEXDc"/>
    <property type="match status" value="1"/>
</dbReference>
<evidence type="ECO:0000259" key="15">
    <source>
        <dbReference type="PROSITE" id="PS51194"/>
    </source>
</evidence>
<gene>
    <name evidence="16" type="ORF">COCNU_15G002740</name>
</gene>
<dbReference type="GO" id="GO:0000724">
    <property type="term" value="P:double-strand break repair via homologous recombination"/>
    <property type="evidence" value="ECO:0007669"/>
    <property type="project" value="TreeGrafter"/>
</dbReference>
<dbReference type="GO" id="GO:0005634">
    <property type="term" value="C:nucleus"/>
    <property type="evidence" value="ECO:0007669"/>
    <property type="project" value="UniProtKB-SubCell"/>
</dbReference>
<feature type="domain" description="Rhodanese" evidence="13">
    <location>
        <begin position="591"/>
        <end position="633"/>
    </location>
</feature>
<evidence type="ECO:0000256" key="12">
    <source>
        <dbReference type="SAM" id="MobiDB-lite"/>
    </source>
</evidence>
<dbReference type="Pfam" id="PF16124">
    <property type="entry name" value="RecQ_Zn_bind"/>
    <property type="match status" value="1"/>
</dbReference>
<evidence type="ECO:0000256" key="4">
    <source>
        <dbReference type="ARBA" id="ARBA00022801"/>
    </source>
</evidence>
<evidence type="ECO:0000256" key="8">
    <source>
        <dbReference type="ARBA" id="ARBA00023235"/>
    </source>
</evidence>
<evidence type="ECO:0000256" key="10">
    <source>
        <dbReference type="ARBA" id="ARBA00034617"/>
    </source>
</evidence>
<dbReference type="PROSITE" id="PS00690">
    <property type="entry name" value="DEAH_ATP_HELICASE"/>
    <property type="match status" value="1"/>
</dbReference>
<dbReference type="CDD" id="cd17920">
    <property type="entry name" value="DEXHc_RecQ"/>
    <property type="match status" value="1"/>
</dbReference>
<dbReference type="InterPro" id="IPR011545">
    <property type="entry name" value="DEAD/DEAH_box_helicase_dom"/>
</dbReference>
<evidence type="ECO:0000259" key="13">
    <source>
        <dbReference type="PROSITE" id="PS50206"/>
    </source>
</evidence>
<evidence type="ECO:0000259" key="14">
    <source>
        <dbReference type="PROSITE" id="PS51192"/>
    </source>
</evidence>
<accession>A0A8K0NDZ6</accession>
<comment type="caution">
    <text evidence="16">The sequence shown here is derived from an EMBL/GenBank/DDBJ whole genome shotgun (WGS) entry which is preliminary data.</text>
</comment>
<keyword evidence="7" id="KW-0238">DNA-binding</keyword>
<evidence type="ECO:0000313" key="17">
    <source>
        <dbReference type="Proteomes" id="UP000797356"/>
    </source>
</evidence>
<comment type="catalytic activity">
    <reaction evidence="11">
        <text>ATP + H2O = ADP + phosphate + H(+)</text>
        <dbReference type="Rhea" id="RHEA:13065"/>
        <dbReference type="ChEBI" id="CHEBI:15377"/>
        <dbReference type="ChEBI" id="CHEBI:15378"/>
        <dbReference type="ChEBI" id="CHEBI:30616"/>
        <dbReference type="ChEBI" id="CHEBI:43474"/>
        <dbReference type="ChEBI" id="CHEBI:456216"/>
    </reaction>
</comment>
<dbReference type="Gene3D" id="3.40.50.300">
    <property type="entry name" value="P-loop containing nucleotide triphosphate hydrolases"/>
    <property type="match status" value="3"/>
</dbReference>
<proteinExistence type="inferred from homology"/>
<evidence type="ECO:0000256" key="2">
    <source>
        <dbReference type="ARBA" id="ARBA00005446"/>
    </source>
</evidence>
<dbReference type="CDD" id="cd18794">
    <property type="entry name" value="SF2_C_RecQ"/>
    <property type="match status" value="1"/>
</dbReference>
<dbReference type="SUPFAM" id="SSF52540">
    <property type="entry name" value="P-loop containing nucleoside triphosphate hydrolases"/>
    <property type="match status" value="2"/>
</dbReference>
<evidence type="ECO:0000256" key="5">
    <source>
        <dbReference type="ARBA" id="ARBA00022806"/>
    </source>
</evidence>
<dbReference type="InterPro" id="IPR014001">
    <property type="entry name" value="Helicase_ATP-bd"/>
</dbReference>
<dbReference type="InterPro" id="IPR027417">
    <property type="entry name" value="P-loop_NTPase"/>
</dbReference>
<dbReference type="InterPro" id="IPR004589">
    <property type="entry name" value="DNA_helicase_ATP-dep_RecQ"/>
</dbReference>
<dbReference type="PANTHER" id="PTHR13710:SF156">
    <property type="entry name" value="ATP-DEPENDENT DNA HELICASE Q-LIKE 4B"/>
    <property type="match status" value="1"/>
</dbReference>
<dbReference type="SMART" id="SM00956">
    <property type="entry name" value="RQC"/>
    <property type="match status" value="1"/>
</dbReference>
<dbReference type="Pfam" id="PF00271">
    <property type="entry name" value="Helicase_C"/>
    <property type="match status" value="1"/>
</dbReference>
<keyword evidence="3 11" id="KW-0547">Nucleotide-binding</keyword>
<dbReference type="AlphaFoldDB" id="A0A8K0NDZ6"/>
<reference evidence="16" key="1">
    <citation type="journal article" date="2017" name="Gigascience">
        <title>The genome draft of coconut (Cocos nucifera).</title>
        <authorList>
            <person name="Xiao Y."/>
            <person name="Xu P."/>
            <person name="Fan H."/>
            <person name="Baudouin L."/>
            <person name="Xia W."/>
            <person name="Bocs S."/>
            <person name="Xu J."/>
            <person name="Li Q."/>
            <person name="Guo A."/>
            <person name="Zhou L."/>
            <person name="Li J."/>
            <person name="Wu Y."/>
            <person name="Ma Z."/>
            <person name="Armero A."/>
            <person name="Issali A.E."/>
            <person name="Liu N."/>
            <person name="Peng M."/>
            <person name="Yang Y."/>
        </authorList>
    </citation>
    <scope>NUCLEOTIDE SEQUENCE</scope>
    <source>
        <tissue evidence="16">Spear leaf of Hainan Tall coconut</tissue>
    </source>
</reference>
<reference evidence="16" key="2">
    <citation type="submission" date="2019-07" db="EMBL/GenBank/DDBJ databases">
        <authorList>
            <person name="Yang Y."/>
            <person name="Bocs S."/>
            <person name="Baudouin L."/>
        </authorList>
    </citation>
    <scope>NUCLEOTIDE SEQUENCE</scope>
    <source>
        <tissue evidence="16">Spear leaf of Hainan Tall coconut</tissue>
    </source>
</reference>
<dbReference type="InterPro" id="IPR002464">
    <property type="entry name" value="DNA/RNA_helicase_DEAH_CS"/>
</dbReference>
<dbReference type="GO" id="GO:0043138">
    <property type="term" value="F:3'-5' DNA helicase activity"/>
    <property type="evidence" value="ECO:0007669"/>
    <property type="project" value="UniProtKB-EC"/>
</dbReference>
<name>A0A8K0NDZ6_COCNU</name>
<feature type="region of interest" description="Disordered" evidence="12">
    <location>
        <begin position="128"/>
        <end position="160"/>
    </location>
</feature>
<dbReference type="Gene3D" id="1.10.10.10">
    <property type="entry name" value="Winged helix-like DNA-binding domain superfamily/Winged helix DNA-binding domain"/>
    <property type="match status" value="1"/>
</dbReference>
<dbReference type="Pfam" id="PF09382">
    <property type="entry name" value="RQC"/>
    <property type="match status" value="1"/>
</dbReference>
<dbReference type="Pfam" id="PF00270">
    <property type="entry name" value="DEAD"/>
    <property type="match status" value="1"/>
</dbReference>
<dbReference type="PROSITE" id="PS51194">
    <property type="entry name" value="HELICASE_CTER"/>
    <property type="match status" value="1"/>
</dbReference>
<dbReference type="GO" id="GO:0006260">
    <property type="term" value="P:DNA replication"/>
    <property type="evidence" value="ECO:0007669"/>
    <property type="project" value="InterPro"/>
</dbReference>
<feature type="compositionally biased region" description="Polar residues" evidence="12">
    <location>
        <begin position="135"/>
        <end position="146"/>
    </location>
</feature>
<keyword evidence="8" id="KW-0413">Isomerase</keyword>
<dbReference type="EMBL" id="CM017886">
    <property type="protein sequence ID" value="KAG1369908.1"/>
    <property type="molecule type" value="Genomic_DNA"/>
</dbReference>
<evidence type="ECO:0000256" key="6">
    <source>
        <dbReference type="ARBA" id="ARBA00022840"/>
    </source>
</evidence>
<evidence type="ECO:0000313" key="16">
    <source>
        <dbReference type="EMBL" id="KAG1369908.1"/>
    </source>
</evidence>
<dbReference type="GO" id="GO:0005694">
    <property type="term" value="C:chromosome"/>
    <property type="evidence" value="ECO:0007669"/>
    <property type="project" value="TreeGrafter"/>
</dbReference>
<evidence type="ECO:0000256" key="7">
    <source>
        <dbReference type="ARBA" id="ARBA00023125"/>
    </source>
</evidence>